<keyword evidence="1" id="KW-0808">Transferase</keyword>
<dbReference type="EMBL" id="JADPMV010000001">
    <property type="protein sequence ID" value="MBS7661718.1"/>
    <property type="molecule type" value="Genomic_DNA"/>
</dbReference>
<dbReference type="RefSeq" id="WP_213639039.1">
    <property type="nucleotide sequence ID" value="NZ_JADPMV010000001.1"/>
</dbReference>
<dbReference type="InterPro" id="IPR016181">
    <property type="entry name" value="Acyl_CoA_acyltransferase"/>
</dbReference>
<reference evidence="4 5" key="1">
    <citation type="journal article" date="2021" name="Syst. Appl. Microbiol.">
        <title>Pseudomonas lalucatii sp. nov. isolated from Vallgornera, a karstic cave in Mallorca, Western Mediterranean.</title>
        <authorList>
            <person name="Busquets A."/>
            <person name="Mulet M."/>
            <person name="Gomila M."/>
            <person name="Garcia-Valdes E."/>
        </authorList>
    </citation>
    <scope>NUCLEOTIDE SEQUENCE [LARGE SCALE GENOMIC DNA]</scope>
    <source>
        <strain evidence="4 5">R1b54</strain>
    </source>
</reference>
<comment type="caution">
    <text evidence="4">The sequence shown here is derived from an EMBL/GenBank/DDBJ whole genome shotgun (WGS) entry which is preliminary data.</text>
</comment>
<gene>
    <name evidence="4" type="ORF">I0D00_07125</name>
</gene>
<evidence type="ECO:0000313" key="5">
    <source>
        <dbReference type="Proteomes" id="UP001196601"/>
    </source>
</evidence>
<dbReference type="PROSITE" id="PS51186">
    <property type="entry name" value="GNAT"/>
    <property type="match status" value="1"/>
</dbReference>
<dbReference type="Pfam" id="PF13508">
    <property type="entry name" value="Acetyltransf_7"/>
    <property type="match status" value="1"/>
</dbReference>
<organism evidence="4 5">
    <name type="scientific">Pseudomonas lalucatii</name>
    <dbReference type="NCBI Taxonomy" id="1424203"/>
    <lineage>
        <taxon>Bacteria</taxon>
        <taxon>Pseudomonadati</taxon>
        <taxon>Pseudomonadota</taxon>
        <taxon>Gammaproteobacteria</taxon>
        <taxon>Pseudomonadales</taxon>
        <taxon>Pseudomonadaceae</taxon>
        <taxon>Pseudomonas</taxon>
    </lineage>
</organism>
<evidence type="ECO:0000313" key="4">
    <source>
        <dbReference type="EMBL" id="MBS7661718.1"/>
    </source>
</evidence>
<dbReference type="PANTHER" id="PTHR43877">
    <property type="entry name" value="AMINOALKYLPHOSPHONATE N-ACETYLTRANSFERASE-RELATED-RELATED"/>
    <property type="match status" value="1"/>
</dbReference>
<dbReference type="Gene3D" id="3.40.630.30">
    <property type="match status" value="1"/>
</dbReference>
<evidence type="ECO:0000256" key="1">
    <source>
        <dbReference type="ARBA" id="ARBA00022679"/>
    </source>
</evidence>
<dbReference type="InterPro" id="IPR050832">
    <property type="entry name" value="Bact_Acetyltransf"/>
</dbReference>
<name>A0ABS5PYZ2_9PSED</name>
<keyword evidence="2" id="KW-0012">Acyltransferase</keyword>
<feature type="domain" description="N-acetyltransferase" evidence="3">
    <location>
        <begin position="1"/>
        <end position="129"/>
    </location>
</feature>
<protein>
    <submittedName>
        <fullName evidence="4">GNAT family N-acetyltransferase</fullName>
    </submittedName>
</protein>
<proteinExistence type="predicted"/>
<evidence type="ECO:0000259" key="3">
    <source>
        <dbReference type="PROSITE" id="PS51186"/>
    </source>
</evidence>
<dbReference type="NCBIfam" id="NF040501">
    <property type="entry name" value="resist_ArsN2"/>
    <property type="match status" value="1"/>
</dbReference>
<dbReference type="SUPFAM" id="SSF55729">
    <property type="entry name" value="Acyl-CoA N-acyltransferases (Nat)"/>
    <property type="match status" value="1"/>
</dbReference>
<dbReference type="CDD" id="cd04301">
    <property type="entry name" value="NAT_SF"/>
    <property type="match status" value="1"/>
</dbReference>
<keyword evidence="5" id="KW-1185">Reference proteome</keyword>
<dbReference type="InterPro" id="IPR000182">
    <property type="entry name" value="GNAT_dom"/>
</dbReference>
<evidence type="ECO:0000256" key="2">
    <source>
        <dbReference type="ARBA" id="ARBA00023315"/>
    </source>
</evidence>
<accession>A0ABS5PYZ2</accession>
<sequence>MNRTPTPLTEPADLLPLLRACDLPVGDIAPGPAQRFFGLRGAGGCIAVVGLEPSGALGLLRSLAVAPAYRGQGVARQLVAYAETQARALGVERLFLLTTDAAPFFTRLGYAALDRAAAPPAIRSSAQFAGLCPASASLLCKTLGAAAPGTQPLQEAAQP</sequence>
<dbReference type="Proteomes" id="UP001196601">
    <property type="component" value="Unassembled WGS sequence"/>
</dbReference>